<dbReference type="MassIVE" id="D6RB44"/>
<organism evidence="1 2">
    <name type="scientific">Homo sapiens</name>
    <name type="common">Human</name>
    <dbReference type="NCBI Taxonomy" id="9606"/>
    <lineage>
        <taxon>Eukaryota</taxon>
        <taxon>Metazoa</taxon>
        <taxon>Chordata</taxon>
        <taxon>Craniata</taxon>
        <taxon>Vertebrata</taxon>
        <taxon>Euteleostomi</taxon>
        <taxon>Mammalia</taxon>
        <taxon>Eutheria</taxon>
        <taxon>Euarchontoglires</taxon>
        <taxon>Primates</taxon>
        <taxon>Haplorrhini</taxon>
        <taxon>Catarrhini</taxon>
        <taxon>Hominidae</taxon>
        <taxon>Homo</taxon>
    </lineage>
</organism>
<dbReference type="Ensembl" id="ENST00000505568.5">
    <property type="protein sequence ID" value="ENSP00000424438.1"/>
    <property type="gene ID" value="ENSG00000170464.10"/>
</dbReference>
<dbReference type="SMR" id="D6RB44"/>
<gene>
    <name evidence="1" type="primary">DNAJC18</name>
</gene>
<dbReference type="AlphaFoldDB" id="D6RB44"/>
<dbReference type="OrthoDB" id="552049at2759"/>
<dbReference type="ChiTaRS" id="DNAJC18">
    <property type="organism name" value="human"/>
</dbReference>
<reference evidence="1 2" key="3">
    <citation type="journal article" date="2004" name="Nature">
        <title>Finishing the euchromatic sequence of the human genome.</title>
        <authorList>
            <consortium name="International Human Genome Sequencing Consortium"/>
        </authorList>
    </citation>
    <scope>NUCLEOTIDE SEQUENCE [LARGE SCALE GENOMIC DNA]</scope>
</reference>
<dbReference type="Ensembl" id="ENST00000505568.5">
    <property type="protein sequence ID" value="ENSP00000424438.1"/>
    <property type="gene ID" value="ENSG00000170464.11"/>
</dbReference>
<dbReference type="Bgee" id="ENSG00000170464">
    <property type="expression patterns" value="Expressed in left testis and 105 other cell types or tissues"/>
</dbReference>
<dbReference type="UCSC" id="uc063hrl.1">
    <property type="organism name" value="human"/>
</dbReference>
<accession>D6RB44</accession>
<proteinExistence type="predicted"/>
<name>D6RB44_HUMAN</name>
<dbReference type="GeneTree" id="ENSGT00940000160925"/>
<reference evidence="1 2" key="1">
    <citation type="journal article" date="2001" name="Nature">
        <title>Initial sequencing and analysis of the human genome.</title>
        <authorList>
            <consortium name="International Human Genome Sequencing Consortium"/>
            <person name="Lander E.S."/>
            <person name="Linton L.M."/>
            <person name="Birren B."/>
            <person name="Nusbaum C."/>
            <person name="Zody M.C."/>
            <person name="Baldwin J."/>
            <person name="Devon K."/>
            <person name="Dewar K."/>
            <person name="Doyle M."/>
            <person name="FitzHugh W."/>
            <person name="Funke R."/>
            <person name="Gage D."/>
            <person name="Harris K."/>
            <person name="Heaford A."/>
            <person name="Howland J."/>
            <person name="Kann L."/>
            <person name="Lehoczky J."/>
            <person name="LeVine R."/>
            <person name="McEwan P."/>
            <person name="McKernan K."/>
            <person name="Meldrim J."/>
            <person name="Mesirov J.P."/>
            <person name="Miranda C."/>
            <person name="Morris W."/>
            <person name="Naylor J."/>
            <person name="Raymond C."/>
            <person name="Rosetti M."/>
            <person name="Santos R."/>
            <person name="Sheridan A."/>
            <person name="Sougnez C."/>
            <person name="Stange-Thomann N."/>
            <person name="Stojanovic N."/>
            <person name="Subramanian A."/>
            <person name="Wyman D."/>
            <person name="Rogers J."/>
            <person name="Sulston J."/>
            <person name="Ainscough R."/>
            <person name="Beck S."/>
            <person name="Bentley D."/>
            <person name="Burton J."/>
            <person name="Clee C."/>
            <person name="Carter N."/>
            <person name="Coulson A."/>
            <person name="Deadman R."/>
            <person name="Deloukas P."/>
            <person name="Dunham A."/>
            <person name="Dunham I."/>
            <person name="Durbin R."/>
            <person name="French L."/>
            <person name="Grafham D."/>
            <person name="Gregory S."/>
            <person name="Hubbard T."/>
            <person name="Humphray S."/>
            <person name="Hunt A."/>
            <person name="Jones M."/>
            <person name="Lloyd C."/>
            <person name="McMurray A."/>
            <person name="Matthews L."/>
            <person name="Mercer S."/>
            <person name="Milne S."/>
            <person name="Mullikin J.C."/>
            <person name="Mungall A."/>
            <person name="Plumb R."/>
            <person name="Ross M."/>
            <person name="Shownkeen R."/>
            <person name="Sims S."/>
            <person name="Waterston R.H."/>
            <person name="Wilson R.K."/>
            <person name="Hillier L.W."/>
            <person name="McPherson J.D."/>
            <person name="Marra M.A."/>
            <person name="Mardis E.R."/>
            <person name="Fulton L.A."/>
            <person name="Chinwalla A.T."/>
            <person name="Pepin K.H."/>
            <person name="Gish W.R."/>
            <person name="Chissoe S.L."/>
            <person name="Wendl M.C."/>
            <person name="Delehaunty K.D."/>
            <person name="Miner T.L."/>
            <person name="Delehaunty A."/>
            <person name="Kramer J.B."/>
            <person name="Cook L.L."/>
            <person name="Fulton R.S."/>
            <person name="Johnson D.L."/>
            <person name="Minx P.J."/>
            <person name="Clifton S.W."/>
            <person name="Hawkins T."/>
            <person name="Branscomb E."/>
            <person name="Predki P."/>
            <person name="Richardson P."/>
            <person name="Wenning S."/>
            <person name="Slezak T."/>
            <person name="Doggett N."/>
            <person name="Cheng J.F."/>
            <person name="Olsen A."/>
            <person name="Lucas S."/>
            <person name="Elkin C."/>
            <person name="Uberbacher E."/>
            <person name="Frazier M."/>
            <person name="Gibbs R.A."/>
            <person name="Muzny D.M."/>
            <person name="Scherer S.E."/>
            <person name="Bouck J.B."/>
            <person name="Sodergren E.J."/>
            <person name="Worley K.C."/>
            <person name="Rives C.M."/>
            <person name="Gorrell J.H."/>
            <person name="Metzker M.L."/>
            <person name="Naylor S.L."/>
            <person name="Kucherlapati R.S."/>
            <person name="Nelson D.L."/>
            <person name="Weinstock G.M."/>
            <person name="Sakaki Y."/>
            <person name="Fujiyama A."/>
            <person name="Hattori M."/>
            <person name="Yada T."/>
            <person name="Toyoda A."/>
            <person name="Itoh T."/>
            <person name="Kawagoe C."/>
            <person name="Watanabe H."/>
            <person name="Totoki Y."/>
            <person name="Taylor T."/>
            <person name="Weissenbach J."/>
            <person name="Heilig R."/>
            <person name="Saurin W."/>
            <person name="Artiguenave F."/>
            <person name="Brottier P."/>
            <person name="Bruls T."/>
            <person name="Pelletier E."/>
            <person name="Robert C."/>
            <person name="Wincker P."/>
            <person name="Smith D.R."/>
            <person name="Doucette-Stamm L."/>
            <person name="Rubenfield M."/>
            <person name="Weinstock K."/>
            <person name="Lee H.M."/>
            <person name="Dubois J."/>
            <person name="Rosenthal A."/>
            <person name="Platzer M."/>
            <person name="Nyakatura G."/>
            <person name="Taudien S."/>
            <person name="Rump A."/>
            <person name="Yang H."/>
            <person name="Yu J."/>
            <person name="Wang J."/>
            <person name="Huang G."/>
            <person name="Gu J."/>
            <person name="Hood L."/>
            <person name="Rowen L."/>
            <person name="Madan A."/>
            <person name="Qin S."/>
            <person name="Davis R.W."/>
            <person name="Federspiel N.A."/>
            <person name="Abola A.P."/>
            <person name="Proctor M.J."/>
            <person name="Myers R.M."/>
            <person name="Schmutz J."/>
            <person name="Dickson M."/>
            <person name="Grimwood J."/>
            <person name="Cox D.R."/>
            <person name="Olson M.V."/>
            <person name="Kaul R."/>
            <person name="Raymond C."/>
            <person name="Shimizu N."/>
            <person name="Kawasaki K."/>
            <person name="Minoshima S."/>
            <person name="Evans G.A."/>
            <person name="Athanasiou M."/>
            <person name="Schultz R."/>
            <person name="Roe B.A."/>
            <person name="Chen F."/>
            <person name="Pan H."/>
            <person name="Ramser J."/>
            <person name="Lehrach H."/>
            <person name="Reinhardt R."/>
            <person name="McCombie W.R."/>
            <person name="de la Bastide M."/>
            <person name="Dedhia N."/>
            <person name="Blocker H."/>
            <person name="Hornischer K."/>
            <person name="Nordsiek G."/>
            <person name="Agarwala R."/>
            <person name="Aravind L."/>
            <person name="Bailey J.A."/>
            <person name="Bateman A."/>
            <person name="Batzoglou S."/>
            <person name="Birney E."/>
            <person name="Bork P."/>
            <person name="Brown D.G."/>
            <person name="Burge C.B."/>
            <person name="Cerutti L."/>
            <person name="Chen H.C."/>
            <person name="Church D."/>
            <person name="Clamp M."/>
            <person name="Copley R.R."/>
            <person name="Doerks T."/>
            <person name="Eddy S.R."/>
            <person name="Eichler E.E."/>
            <person name="Furey T.S."/>
            <person name="Galagan J."/>
            <person name="Gilbert J.G."/>
            <person name="Harmon C."/>
            <person name="Hayashizaki Y."/>
            <person name="Haussler D."/>
            <person name="Hermjakob H."/>
            <person name="Hokamp K."/>
            <person name="Jang W."/>
            <person name="Johnson L.S."/>
            <person name="Jones T.A."/>
            <person name="Kasif S."/>
            <person name="Kaspryzk A."/>
            <person name="Kennedy S."/>
            <person name="Kent W.J."/>
            <person name="Kitts P."/>
            <person name="Koonin E.V."/>
            <person name="Korf I."/>
            <person name="Kulp D."/>
            <person name="Lancet D."/>
            <person name="Lowe T.M."/>
            <person name="McLysaght A."/>
            <person name="Mikkelsen T."/>
            <person name="Moran J.V."/>
            <person name="Mulder N."/>
            <person name="Pollara V.J."/>
            <person name="Ponting C.P."/>
            <person name="Schuler G."/>
            <person name="Schultz J."/>
            <person name="Slater G."/>
            <person name="Smit A.F."/>
            <person name="Stupka E."/>
            <person name="Szustakowski J."/>
            <person name="Thierry-Mieg D."/>
            <person name="Thierry-Mieg J."/>
            <person name="Wagner L."/>
            <person name="Wallis J."/>
            <person name="Wheeler R."/>
            <person name="Williams A."/>
            <person name="Wolf Y.I."/>
            <person name="Wolfe K.H."/>
            <person name="Yang S.P."/>
            <person name="Yeh R.F."/>
            <person name="Collins F."/>
            <person name="Guyer M.S."/>
            <person name="Peterson J."/>
            <person name="Felsenfeld A."/>
            <person name="Wetterstrand K.A."/>
            <person name="Patrinos A."/>
            <person name="Morgan M.J."/>
            <person name="de Jong P."/>
            <person name="Catanese J.J."/>
            <person name="Osoegawa K."/>
            <person name="Shizuya H."/>
            <person name="Choi S."/>
            <person name="Chen Y.J."/>
        </authorList>
    </citation>
    <scope>NUCLEOTIDE SEQUENCE [LARGE SCALE GENOMIC DNA]</scope>
</reference>
<protein>
    <submittedName>
        <fullName evidence="1">DnaJ heat shock protein family (Hsp40) member C18</fullName>
    </submittedName>
</protein>
<dbReference type="OpenTargets" id="ENSG00000170464"/>
<dbReference type="VEuPathDB" id="HostDB:ENSG00000170464"/>
<evidence type="ECO:0000313" key="1">
    <source>
        <dbReference type="Ensembl" id="ENSP00000424438.1"/>
    </source>
</evidence>
<dbReference type="HOGENOM" id="CLU_3224348_0_0_1"/>
<dbReference type="EMBL" id="AC142391">
    <property type="status" value="NOT_ANNOTATED_CDS"/>
    <property type="molecule type" value="Genomic_DNA"/>
</dbReference>
<reference evidence="1" key="4">
    <citation type="submission" date="2025-08" db="UniProtKB">
        <authorList>
            <consortium name="Ensembl"/>
        </authorList>
    </citation>
    <scope>IDENTIFICATION</scope>
</reference>
<dbReference type="HGNC" id="HGNC:28429">
    <property type="gene designation" value="DNAJC18"/>
</dbReference>
<evidence type="ECO:0000313" key="2">
    <source>
        <dbReference type="Proteomes" id="UP000005640"/>
    </source>
</evidence>
<sequence length="44" mass="5048">MAATLGSGERWTEGSRNAEITMKFWEFLEMLVTKSLRKLTENSP</sequence>
<keyword evidence="2" id="KW-1185">Reference proteome</keyword>
<reference evidence="1" key="5">
    <citation type="submission" date="2025-09" db="UniProtKB">
        <authorList>
            <consortium name="Ensembl"/>
        </authorList>
    </citation>
    <scope>IDENTIFICATION</scope>
</reference>
<dbReference type="EMBL" id="AC135457">
    <property type="status" value="NOT_ANNOTATED_CDS"/>
    <property type="molecule type" value="Genomic_DNA"/>
</dbReference>
<dbReference type="ExpressionAtlas" id="D6RB44">
    <property type="expression patterns" value="baseline and differential"/>
</dbReference>
<reference evidence="1 2" key="2">
    <citation type="journal article" date="2004" name="Nature">
        <title>The DNA sequence and comparative analysis of human chromosome 5.</title>
        <authorList>
            <person name="Schmutz J."/>
            <person name="Martin J."/>
            <person name="Terry A."/>
            <person name="Couronne O."/>
            <person name="Grimwood J."/>
            <person name="Lowry S."/>
            <person name="Gordon L.A."/>
            <person name="Scott D."/>
            <person name="Xie G."/>
            <person name="Huang W."/>
            <person name="Hellsten U."/>
            <person name="Tran-Gyamfi M."/>
            <person name="She X."/>
            <person name="Prabhakar S."/>
            <person name="Aerts A."/>
            <person name="Altherr M."/>
            <person name="Bajorek E."/>
            <person name="Black S."/>
            <person name="Branscomb E."/>
            <person name="Caoile C."/>
            <person name="Challacombe J.F."/>
            <person name="Chan Y.M."/>
            <person name="Denys M."/>
            <person name="Detter J.C."/>
            <person name="Escobar J."/>
            <person name="Flowers D."/>
            <person name="Fotopulos D."/>
            <person name="Glavina T."/>
            <person name="Gomez M."/>
            <person name="Gonzales E."/>
            <person name="Goodstein D."/>
            <person name="Grigoriev I."/>
            <person name="Groza M."/>
            <person name="Hammon N."/>
            <person name="Hawkins T."/>
            <person name="Haydu L."/>
            <person name="Israni S."/>
            <person name="Jett J."/>
            <person name="Kadner K."/>
            <person name="Kimball H."/>
            <person name="Kobayashi A."/>
            <person name="Lopez F."/>
            <person name="Lou Y."/>
            <person name="Martinez D."/>
            <person name="Medina C."/>
            <person name="Morgan J."/>
            <person name="Nandkeshwar R."/>
            <person name="Noonan J.P."/>
            <person name="Pitluck S."/>
            <person name="Pollard M."/>
            <person name="Predki P."/>
            <person name="Priest J."/>
            <person name="Ramirez L."/>
            <person name="Retterer J."/>
            <person name="Rodriguez A."/>
            <person name="Rogers S."/>
            <person name="Salamov A."/>
            <person name="Salazar A."/>
            <person name="Thayer N."/>
            <person name="Tice H."/>
            <person name="Tsai M."/>
            <person name="Ustaszewska A."/>
            <person name="Vo N."/>
            <person name="Wheeler J."/>
            <person name="Wu K."/>
            <person name="Yang J."/>
            <person name="Dickson M."/>
            <person name="Cheng J.F."/>
            <person name="Eichler E.E."/>
            <person name="Olsen A."/>
            <person name="Pennacchio L.A."/>
            <person name="Rokhsar D.S."/>
            <person name="Richardson P."/>
            <person name="Lucas S.M."/>
            <person name="Myers R.M."/>
            <person name="Rubin E.M."/>
        </authorList>
    </citation>
    <scope>NUCLEOTIDE SEQUENCE [LARGE SCALE GENOMIC DNA]</scope>
</reference>
<dbReference type="Proteomes" id="UP000005640">
    <property type="component" value="Chromosome 5"/>
</dbReference>